<gene>
    <name evidence="1" type="ORF">S01H1_71682</name>
</gene>
<accession>X0XXK0</accession>
<evidence type="ECO:0000313" key="1">
    <source>
        <dbReference type="EMBL" id="GAG29451.1"/>
    </source>
</evidence>
<protein>
    <submittedName>
        <fullName evidence="1">Uncharacterized protein</fullName>
    </submittedName>
</protein>
<feature type="non-terminal residue" evidence="1">
    <location>
        <position position="127"/>
    </location>
</feature>
<sequence>MAKTTLYIYNLQLRNRSQVYPYDDATIKIILGSEDTFIIGGLTDNSNAISAWWRSKRLDFSDQHEGIENYFKTVDRVQLEYVDRYASTPVTISLSDDGGENWVYRTRLLGNGDGRQKVADFYFHDKG</sequence>
<dbReference type="EMBL" id="BARS01047750">
    <property type="protein sequence ID" value="GAG29451.1"/>
    <property type="molecule type" value="Genomic_DNA"/>
</dbReference>
<name>X0XXK0_9ZZZZ</name>
<dbReference type="AlphaFoldDB" id="X0XXK0"/>
<comment type="caution">
    <text evidence="1">The sequence shown here is derived from an EMBL/GenBank/DDBJ whole genome shotgun (WGS) entry which is preliminary data.</text>
</comment>
<proteinExistence type="predicted"/>
<organism evidence="1">
    <name type="scientific">marine sediment metagenome</name>
    <dbReference type="NCBI Taxonomy" id="412755"/>
    <lineage>
        <taxon>unclassified sequences</taxon>
        <taxon>metagenomes</taxon>
        <taxon>ecological metagenomes</taxon>
    </lineage>
</organism>
<reference evidence="1" key="1">
    <citation type="journal article" date="2014" name="Front. Microbiol.">
        <title>High frequency of phylogenetically diverse reductive dehalogenase-homologous genes in deep subseafloor sedimentary metagenomes.</title>
        <authorList>
            <person name="Kawai M."/>
            <person name="Futagami T."/>
            <person name="Toyoda A."/>
            <person name="Takaki Y."/>
            <person name="Nishi S."/>
            <person name="Hori S."/>
            <person name="Arai W."/>
            <person name="Tsubouchi T."/>
            <person name="Morono Y."/>
            <person name="Uchiyama I."/>
            <person name="Ito T."/>
            <person name="Fujiyama A."/>
            <person name="Inagaki F."/>
            <person name="Takami H."/>
        </authorList>
    </citation>
    <scope>NUCLEOTIDE SEQUENCE</scope>
    <source>
        <strain evidence="1">Expedition CK06-06</strain>
    </source>
</reference>